<proteinExistence type="predicted"/>
<dbReference type="EMBL" id="JAQOSP010000074">
    <property type="protein sequence ID" value="MDJ1169912.1"/>
    <property type="molecule type" value="Genomic_DNA"/>
</dbReference>
<evidence type="ECO:0000256" key="1">
    <source>
        <dbReference type="SAM" id="Phobius"/>
    </source>
</evidence>
<evidence type="ECO:0000313" key="2">
    <source>
        <dbReference type="EMBL" id="MDJ1169912.1"/>
    </source>
</evidence>
<name>A0ABT7ATK5_9CYAN</name>
<feature type="transmembrane region" description="Helical" evidence="1">
    <location>
        <begin position="50"/>
        <end position="67"/>
    </location>
</feature>
<feature type="transmembrane region" description="Helical" evidence="1">
    <location>
        <begin position="20"/>
        <end position="38"/>
    </location>
</feature>
<keyword evidence="1" id="KW-1133">Transmembrane helix</keyword>
<feature type="transmembrane region" description="Helical" evidence="1">
    <location>
        <begin position="79"/>
        <end position="101"/>
    </location>
</feature>
<evidence type="ECO:0008006" key="4">
    <source>
        <dbReference type="Google" id="ProtNLM"/>
    </source>
</evidence>
<keyword evidence="3" id="KW-1185">Reference proteome</keyword>
<evidence type="ECO:0000313" key="3">
    <source>
        <dbReference type="Proteomes" id="UP001235303"/>
    </source>
</evidence>
<dbReference type="RefSeq" id="WP_283753670.1">
    <property type="nucleotide sequence ID" value="NZ_JAQOSP010000074.1"/>
</dbReference>
<gene>
    <name evidence="2" type="ORF">PMG71_10785</name>
</gene>
<sequence length="122" mass="13966">MTDRRSPSTPENPYFKRLQLYIYLTPVVGCIPALWTLYRKNGDRQTQLTCRLAVILALSWAIAISFLNSSANSSESLHLPLLITSSTLTSGYFFLNVWLMIRLWRHQNIRIPGISDLGDRLP</sequence>
<comment type="caution">
    <text evidence="2">The sequence shown here is derived from an EMBL/GenBank/DDBJ whole genome shotgun (WGS) entry which is preliminary data.</text>
</comment>
<organism evidence="2 3">
    <name type="scientific">Roseofilum acuticapitatum BLCC-M154</name>
    <dbReference type="NCBI Taxonomy" id="3022444"/>
    <lineage>
        <taxon>Bacteria</taxon>
        <taxon>Bacillati</taxon>
        <taxon>Cyanobacteriota</taxon>
        <taxon>Cyanophyceae</taxon>
        <taxon>Desertifilales</taxon>
        <taxon>Desertifilaceae</taxon>
        <taxon>Roseofilum</taxon>
        <taxon>Roseofilum acuticapitatum</taxon>
    </lineage>
</organism>
<protein>
    <recommendedName>
        <fullName evidence="4">DUF4870 domain-containing protein</fullName>
    </recommendedName>
</protein>
<dbReference type="Proteomes" id="UP001235303">
    <property type="component" value="Unassembled WGS sequence"/>
</dbReference>
<keyword evidence="1" id="KW-0812">Transmembrane</keyword>
<accession>A0ABT7ATK5</accession>
<keyword evidence="1" id="KW-0472">Membrane</keyword>
<reference evidence="2 3" key="1">
    <citation type="submission" date="2023-01" db="EMBL/GenBank/DDBJ databases">
        <title>Novel diversity within Roseofilum (Cyanobacteria; Desertifilaceae) from marine benthic mats with descriptions of four novel species.</title>
        <authorList>
            <person name="Wang Y."/>
            <person name="Berthold D.E."/>
            <person name="Hu J."/>
            <person name="Lefler F.W."/>
            <person name="Laughinghouse H.D. IV."/>
        </authorList>
    </citation>
    <scope>NUCLEOTIDE SEQUENCE [LARGE SCALE GENOMIC DNA]</scope>
    <source>
        <strain evidence="2 3">BLCC-M154</strain>
    </source>
</reference>